<evidence type="ECO:0000256" key="1">
    <source>
        <dbReference type="SAM" id="MobiDB-lite"/>
    </source>
</evidence>
<feature type="compositionally biased region" description="Basic residues" evidence="1">
    <location>
        <begin position="12"/>
        <end position="24"/>
    </location>
</feature>
<protein>
    <submittedName>
        <fullName evidence="2">Uncharacterized protein</fullName>
    </submittedName>
</protein>
<evidence type="ECO:0000313" key="3">
    <source>
        <dbReference type="Proteomes" id="UP000540989"/>
    </source>
</evidence>
<dbReference type="Proteomes" id="UP000540989">
    <property type="component" value="Unassembled WGS sequence"/>
</dbReference>
<dbReference type="RefSeq" id="WP_184222366.1">
    <property type="nucleotide sequence ID" value="NZ_JACHIP010000010.1"/>
</dbReference>
<evidence type="ECO:0000313" key="2">
    <source>
        <dbReference type="EMBL" id="MBB5060220.1"/>
    </source>
</evidence>
<keyword evidence="3" id="KW-1185">Reference proteome</keyword>
<dbReference type="EMBL" id="JACHIP010000010">
    <property type="protein sequence ID" value="MBB5060220.1"/>
    <property type="molecule type" value="Genomic_DNA"/>
</dbReference>
<feature type="region of interest" description="Disordered" evidence="1">
    <location>
        <begin position="1"/>
        <end position="24"/>
    </location>
</feature>
<reference evidence="2 3" key="1">
    <citation type="submission" date="2020-08" db="EMBL/GenBank/DDBJ databases">
        <title>Genomic Encyclopedia of Type Strains, Phase IV (KMG-V): Genome sequencing to study the core and pangenomes of soil and plant-associated prokaryotes.</title>
        <authorList>
            <person name="Whitman W."/>
        </authorList>
    </citation>
    <scope>NUCLEOTIDE SEQUENCE [LARGE SCALE GENOMIC DNA]</scope>
    <source>
        <strain evidence="2 3">M8UP14</strain>
    </source>
</reference>
<comment type="caution">
    <text evidence="2">The sequence shown here is derived from an EMBL/GenBank/DDBJ whole genome shotgun (WGS) entry which is preliminary data.</text>
</comment>
<organism evidence="2 3">
    <name type="scientific">Granulicella aggregans</name>
    <dbReference type="NCBI Taxonomy" id="474949"/>
    <lineage>
        <taxon>Bacteria</taxon>
        <taxon>Pseudomonadati</taxon>
        <taxon>Acidobacteriota</taxon>
        <taxon>Terriglobia</taxon>
        <taxon>Terriglobales</taxon>
        <taxon>Acidobacteriaceae</taxon>
        <taxon>Granulicella</taxon>
    </lineage>
</organism>
<accession>A0A7W7ZHW3</accession>
<proteinExistence type="predicted"/>
<dbReference type="AlphaFoldDB" id="A0A7W7ZHW3"/>
<gene>
    <name evidence="2" type="ORF">HDF16_004956</name>
</gene>
<name>A0A7W7ZHW3_9BACT</name>
<sequence length="123" mass="13835">MIPFPRPALKPQKNKQGNKPKKMRRVMNEYRVSIKSISDRPVAEAGGDLSHKVEFHIDSVDGVLSEDWDGGIVRGEDLKRCSQLKEKGNVVVSQPSAWSSQRPDRWQEELVNLALDHSVSESA</sequence>